<evidence type="ECO:0000313" key="1">
    <source>
        <dbReference type="EMBL" id="KKM04138.1"/>
    </source>
</evidence>
<proteinExistence type="predicted"/>
<accession>A0A0F9JZ06</accession>
<organism evidence="1">
    <name type="scientific">marine sediment metagenome</name>
    <dbReference type="NCBI Taxonomy" id="412755"/>
    <lineage>
        <taxon>unclassified sequences</taxon>
        <taxon>metagenomes</taxon>
        <taxon>ecological metagenomes</taxon>
    </lineage>
</organism>
<comment type="caution">
    <text evidence="1">The sequence shown here is derived from an EMBL/GenBank/DDBJ whole genome shotgun (WGS) entry which is preliminary data.</text>
</comment>
<evidence type="ECO:0008006" key="2">
    <source>
        <dbReference type="Google" id="ProtNLM"/>
    </source>
</evidence>
<dbReference type="AlphaFoldDB" id="A0A0F9JZ06"/>
<gene>
    <name evidence="1" type="ORF">LCGC14_1767250</name>
</gene>
<sequence>MINKVAKGTRKEKACADELQAQGYITRKSIRAKYQKVDFFGFDVIALAKDGSHFLFVQVKSNFCAMKDRDAVKNIKLPPSCKKEIWIWKDNKYWIKEYYD</sequence>
<reference evidence="1" key="1">
    <citation type="journal article" date="2015" name="Nature">
        <title>Complex archaea that bridge the gap between prokaryotes and eukaryotes.</title>
        <authorList>
            <person name="Spang A."/>
            <person name="Saw J.H."/>
            <person name="Jorgensen S.L."/>
            <person name="Zaremba-Niedzwiedzka K."/>
            <person name="Martijn J."/>
            <person name="Lind A.E."/>
            <person name="van Eijk R."/>
            <person name="Schleper C."/>
            <person name="Guy L."/>
            <person name="Ettema T.J."/>
        </authorList>
    </citation>
    <scope>NUCLEOTIDE SEQUENCE</scope>
</reference>
<protein>
    <recommendedName>
        <fullName evidence="2">PD(D/E)XK endonuclease domain-containing protein</fullName>
    </recommendedName>
</protein>
<dbReference type="EMBL" id="LAZR01016523">
    <property type="protein sequence ID" value="KKM04138.1"/>
    <property type="molecule type" value="Genomic_DNA"/>
</dbReference>
<name>A0A0F9JZ06_9ZZZZ</name>